<reference evidence="1 2" key="1">
    <citation type="submission" date="2015-04" db="EMBL/GenBank/DDBJ databases">
        <title>The complete genome sequence of the hyperthermophilic, obligate iron-reducing archaeon Geoglobus ahangari strain 234T.</title>
        <authorList>
            <person name="Manzella M.P."/>
            <person name="Holmes D.E."/>
            <person name="Rocheleau J.M."/>
            <person name="Chung A."/>
            <person name="Reguera G."/>
            <person name="Kashefi K."/>
        </authorList>
    </citation>
    <scope>NUCLEOTIDE SEQUENCE [LARGE SCALE GENOMIC DNA]</scope>
    <source>
        <strain evidence="1 2">234</strain>
    </source>
</reference>
<dbReference type="KEGG" id="gah:GAH_00203"/>
<dbReference type="HOGENOM" id="CLU_2504818_0_0_2"/>
<dbReference type="GeneID" id="24802791"/>
<evidence type="ECO:0000313" key="1">
    <source>
        <dbReference type="EMBL" id="AKG92440.1"/>
    </source>
</evidence>
<keyword evidence="2" id="KW-1185">Reference proteome</keyword>
<dbReference type="AlphaFoldDB" id="A0A0F7IGP2"/>
<evidence type="ECO:0000313" key="2">
    <source>
        <dbReference type="Proteomes" id="UP000034723"/>
    </source>
</evidence>
<organism evidence="1 2">
    <name type="scientific">Geoglobus ahangari</name>
    <dbReference type="NCBI Taxonomy" id="113653"/>
    <lineage>
        <taxon>Archaea</taxon>
        <taxon>Methanobacteriati</taxon>
        <taxon>Methanobacteriota</taxon>
        <taxon>Archaeoglobi</taxon>
        <taxon>Archaeoglobales</taxon>
        <taxon>Archaeoglobaceae</taxon>
        <taxon>Geoglobus</taxon>
    </lineage>
</organism>
<accession>A0A0F7IGP2</accession>
<proteinExistence type="predicted"/>
<dbReference type="Proteomes" id="UP000034723">
    <property type="component" value="Chromosome"/>
</dbReference>
<dbReference type="STRING" id="113653.GAH_00203"/>
<gene>
    <name evidence="1" type="ORF">GAH_00203</name>
</gene>
<dbReference type="EMBL" id="CP011267">
    <property type="protein sequence ID" value="AKG92440.1"/>
    <property type="molecule type" value="Genomic_DNA"/>
</dbReference>
<protein>
    <submittedName>
        <fullName evidence="1">Uncharacterized protein</fullName>
    </submittedName>
</protein>
<dbReference type="InParanoid" id="A0A0F7IGP2"/>
<name>A0A0F7IGP2_9EURY</name>
<sequence length="85" mass="8357">MGNAKKLFVALVLLVVLASLVSAHGSGHGCGSQGKGCTGKSCGCSSCCNTGTCGCNKQCYSIPEFSGISGIAVAIGGMIALVRKS</sequence>
<dbReference type="RefSeq" id="WP_048094290.1">
    <property type="nucleotide sequence ID" value="NZ_CP011267.1"/>
</dbReference>